<keyword evidence="4" id="KW-1185">Reference proteome</keyword>
<gene>
    <name evidence="3" type="ORF">FC093_10645</name>
</gene>
<feature type="transmembrane region" description="Helical" evidence="1">
    <location>
        <begin position="38"/>
        <end position="58"/>
    </location>
</feature>
<keyword evidence="1" id="KW-0472">Membrane</keyword>
<feature type="transmembrane region" description="Helical" evidence="1">
    <location>
        <begin position="12"/>
        <end position="32"/>
    </location>
</feature>
<dbReference type="OrthoDB" id="952021at2"/>
<proteinExistence type="predicted"/>
<evidence type="ECO:0000313" key="3">
    <source>
        <dbReference type="EMBL" id="TKK68572.1"/>
    </source>
</evidence>
<keyword evidence="1" id="KW-0812">Transmembrane</keyword>
<dbReference type="RefSeq" id="WP_137261760.1">
    <property type="nucleotide sequence ID" value="NZ_SZQL01000007.1"/>
</dbReference>
<comment type="caution">
    <text evidence="3">The sequence shown here is derived from an EMBL/GenBank/DDBJ whole genome shotgun (WGS) entry which is preliminary data.</text>
</comment>
<evidence type="ECO:0000259" key="2">
    <source>
        <dbReference type="Pfam" id="PF10882"/>
    </source>
</evidence>
<dbReference type="AlphaFoldDB" id="A0A4U3L1C4"/>
<protein>
    <recommendedName>
        <fullName evidence="2">Bacterial Pleckstrin homology domain-containing protein</fullName>
    </recommendedName>
</protein>
<sequence>MLFKISLDKTAIAITVLFTLSFACIIATEYLIASDVNIVRPLCVTVIFLLLYGLAFAFHPTAYKVTPDALIICRLIRNVRIKHTTIKSIAIVDKKEINGAIRTFGVGGVFGYYGCFANYTLSSMTWYATRRDKAVLITTTYNKKIVVTPNEPADFIAALSV</sequence>
<dbReference type="InterPro" id="IPR027783">
    <property type="entry name" value="Bacterial_PH-related"/>
</dbReference>
<keyword evidence="1" id="KW-1133">Transmembrane helix</keyword>
<dbReference type="PROSITE" id="PS51257">
    <property type="entry name" value="PROKAR_LIPOPROTEIN"/>
    <property type="match status" value="1"/>
</dbReference>
<accession>A0A4U3L1C4</accession>
<name>A0A4U3L1C4_9BACT</name>
<evidence type="ECO:0000256" key="1">
    <source>
        <dbReference type="SAM" id="Phobius"/>
    </source>
</evidence>
<organism evidence="3 4">
    <name type="scientific">Ilyomonas limi</name>
    <dbReference type="NCBI Taxonomy" id="2575867"/>
    <lineage>
        <taxon>Bacteria</taxon>
        <taxon>Pseudomonadati</taxon>
        <taxon>Bacteroidota</taxon>
        <taxon>Chitinophagia</taxon>
        <taxon>Chitinophagales</taxon>
        <taxon>Chitinophagaceae</taxon>
        <taxon>Ilyomonas</taxon>
    </lineage>
</organism>
<dbReference type="Proteomes" id="UP000305848">
    <property type="component" value="Unassembled WGS sequence"/>
</dbReference>
<dbReference type="Pfam" id="PF10882">
    <property type="entry name" value="bPH_5"/>
    <property type="match status" value="1"/>
</dbReference>
<evidence type="ECO:0000313" key="4">
    <source>
        <dbReference type="Proteomes" id="UP000305848"/>
    </source>
</evidence>
<feature type="domain" description="Bacterial Pleckstrin homology" evidence="2">
    <location>
        <begin position="62"/>
        <end position="160"/>
    </location>
</feature>
<reference evidence="3 4" key="1">
    <citation type="submission" date="2019-05" db="EMBL/GenBank/DDBJ databases">
        <title>Panacibacter sp. strain 17mud1-8 Genome sequencing and assembly.</title>
        <authorList>
            <person name="Chhetri G."/>
        </authorList>
    </citation>
    <scope>NUCLEOTIDE SEQUENCE [LARGE SCALE GENOMIC DNA]</scope>
    <source>
        <strain evidence="3 4">17mud1-8</strain>
    </source>
</reference>
<dbReference type="EMBL" id="SZQL01000007">
    <property type="protein sequence ID" value="TKK68572.1"/>
    <property type="molecule type" value="Genomic_DNA"/>
</dbReference>